<feature type="compositionally biased region" description="Acidic residues" evidence="1">
    <location>
        <begin position="28"/>
        <end position="52"/>
    </location>
</feature>
<protein>
    <submittedName>
        <fullName evidence="2">Uncharacterized protein</fullName>
    </submittedName>
</protein>
<evidence type="ECO:0000256" key="1">
    <source>
        <dbReference type="SAM" id="MobiDB-lite"/>
    </source>
</evidence>
<proteinExistence type="predicted"/>
<comment type="caution">
    <text evidence="2">The sequence shown here is derived from an EMBL/GenBank/DDBJ whole genome shotgun (WGS) entry which is preliminary data.</text>
</comment>
<accession>X1KQC4</accession>
<evidence type="ECO:0000313" key="2">
    <source>
        <dbReference type="EMBL" id="GAH84208.1"/>
    </source>
</evidence>
<dbReference type="AlphaFoldDB" id="X1KQC4"/>
<reference evidence="2" key="1">
    <citation type="journal article" date="2014" name="Front. Microbiol.">
        <title>High frequency of phylogenetically diverse reductive dehalogenase-homologous genes in deep subseafloor sedimentary metagenomes.</title>
        <authorList>
            <person name="Kawai M."/>
            <person name="Futagami T."/>
            <person name="Toyoda A."/>
            <person name="Takaki Y."/>
            <person name="Nishi S."/>
            <person name="Hori S."/>
            <person name="Arai W."/>
            <person name="Tsubouchi T."/>
            <person name="Morono Y."/>
            <person name="Uchiyama I."/>
            <person name="Ito T."/>
            <person name="Fujiyama A."/>
            <person name="Inagaki F."/>
            <person name="Takami H."/>
        </authorList>
    </citation>
    <scope>NUCLEOTIDE SEQUENCE</scope>
    <source>
        <strain evidence="2">Expedition CK06-06</strain>
    </source>
</reference>
<feature type="region of interest" description="Disordered" evidence="1">
    <location>
        <begin position="27"/>
        <end position="60"/>
    </location>
</feature>
<dbReference type="PROSITE" id="PS51257">
    <property type="entry name" value="PROKAR_LIPOPROTEIN"/>
    <property type="match status" value="1"/>
</dbReference>
<sequence>MTRKILWCGLSFLLVASLVLASCAKEEVVEEEEEEEEEVVEEEEEEEEEEEPAVGVPQRGGTFSLFTEFASVDPAGFDPSTSTTPWSTSVWVNPFLEWLVKGDIEQYGP</sequence>
<organism evidence="2">
    <name type="scientific">marine sediment metagenome</name>
    <dbReference type="NCBI Taxonomy" id="412755"/>
    <lineage>
        <taxon>unclassified sequences</taxon>
        <taxon>metagenomes</taxon>
        <taxon>ecological metagenomes</taxon>
    </lineage>
</organism>
<gene>
    <name evidence="2" type="ORF">S03H2_66860</name>
</gene>
<feature type="non-terminal residue" evidence="2">
    <location>
        <position position="109"/>
    </location>
</feature>
<dbReference type="EMBL" id="BARU01043705">
    <property type="protein sequence ID" value="GAH84208.1"/>
    <property type="molecule type" value="Genomic_DNA"/>
</dbReference>
<name>X1KQC4_9ZZZZ</name>